<keyword evidence="2" id="KW-1185">Reference proteome</keyword>
<accession>A0ABR1IQS7</accession>
<gene>
    <name evidence="1" type="ORF">VKT23_019114</name>
</gene>
<evidence type="ECO:0000313" key="2">
    <source>
        <dbReference type="Proteomes" id="UP001498398"/>
    </source>
</evidence>
<name>A0ABR1IQS7_9AGAR</name>
<reference evidence="1 2" key="1">
    <citation type="submission" date="2024-01" db="EMBL/GenBank/DDBJ databases">
        <title>A draft genome for the cacao thread blight pathogen Marasmiellus scandens.</title>
        <authorList>
            <person name="Baruah I.K."/>
            <person name="Leung J."/>
            <person name="Bukari Y."/>
            <person name="Amoako-Attah I."/>
            <person name="Meinhardt L.W."/>
            <person name="Bailey B.A."/>
            <person name="Cohen S.P."/>
        </authorList>
    </citation>
    <scope>NUCLEOTIDE SEQUENCE [LARGE SCALE GENOMIC DNA]</scope>
    <source>
        <strain evidence="1 2">GH-19</strain>
    </source>
</reference>
<protein>
    <submittedName>
        <fullName evidence="1">Uncharacterized protein</fullName>
    </submittedName>
</protein>
<proteinExistence type="predicted"/>
<sequence>MTCLAAVRASEKSWMVVESKMKACSRRIVDAVARSKEELDFIVSKLPVIDYILTATVMVAADVSGVGGDSAPPKPKVSKVSRTPFIDAGKLFVEQLVGPPVPCSTCVLERLYHRGAITHLRTPEAVCSHVEQLPSMIFEQVQREYAESYPAECMTELQQCSQAVLSHLTIYSQHVFLYRESRAALDAVMLLFADYVTAVALRSSEELDFIMARVPFVGWLVDSAGRMRHGHELEVPILEEQWTSPDRFPPPGWLQFLNSELDALSKDR</sequence>
<comment type="caution">
    <text evidence="1">The sequence shown here is derived from an EMBL/GenBank/DDBJ whole genome shotgun (WGS) entry which is preliminary data.</text>
</comment>
<organism evidence="1 2">
    <name type="scientific">Marasmiellus scandens</name>
    <dbReference type="NCBI Taxonomy" id="2682957"/>
    <lineage>
        <taxon>Eukaryota</taxon>
        <taxon>Fungi</taxon>
        <taxon>Dikarya</taxon>
        <taxon>Basidiomycota</taxon>
        <taxon>Agaricomycotina</taxon>
        <taxon>Agaricomycetes</taxon>
        <taxon>Agaricomycetidae</taxon>
        <taxon>Agaricales</taxon>
        <taxon>Marasmiineae</taxon>
        <taxon>Omphalotaceae</taxon>
        <taxon>Marasmiellus</taxon>
    </lineage>
</organism>
<dbReference type="EMBL" id="JBANRG010000093">
    <property type="protein sequence ID" value="KAK7436560.1"/>
    <property type="molecule type" value="Genomic_DNA"/>
</dbReference>
<dbReference type="Proteomes" id="UP001498398">
    <property type="component" value="Unassembled WGS sequence"/>
</dbReference>
<evidence type="ECO:0000313" key="1">
    <source>
        <dbReference type="EMBL" id="KAK7436560.1"/>
    </source>
</evidence>